<feature type="domain" description="Reverse transcriptase zinc-binding" evidence="1">
    <location>
        <begin position="137"/>
        <end position="201"/>
    </location>
</feature>
<comment type="caution">
    <text evidence="2">The sequence shown here is derived from an EMBL/GenBank/DDBJ whole genome shotgun (WGS) entry which is preliminary data.</text>
</comment>
<evidence type="ECO:0000313" key="3">
    <source>
        <dbReference type="Proteomes" id="UP000324091"/>
    </source>
</evidence>
<organism evidence="2 3">
    <name type="scientific">Takifugu flavidus</name>
    <name type="common">sansaifugu</name>
    <dbReference type="NCBI Taxonomy" id="433684"/>
    <lineage>
        <taxon>Eukaryota</taxon>
        <taxon>Metazoa</taxon>
        <taxon>Chordata</taxon>
        <taxon>Craniata</taxon>
        <taxon>Vertebrata</taxon>
        <taxon>Euteleostomi</taxon>
        <taxon>Actinopterygii</taxon>
        <taxon>Neopterygii</taxon>
        <taxon>Teleostei</taxon>
        <taxon>Neoteleostei</taxon>
        <taxon>Acanthomorphata</taxon>
        <taxon>Eupercaria</taxon>
        <taxon>Tetraodontiformes</taxon>
        <taxon>Tetradontoidea</taxon>
        <taxon>Tetraodontidae</taxon>
        <taxon>Takifugu</taxon>
    </lineage>
</organism>
<dbReference type="InterPro" id="IPR026960">
    <property type="entry name" value="RVT-Znf"/>
</dbReference>
<reference evidence="2 3" key="1">
    <citation type="submission" date="2019-04" db="EMBL/GenBank/DDBJ databases">
        <title>Chromosome genome assembly for Takifugu flavidus.</title>
        <authorList>
            <person name="Xiao S."/>
        </authorList>
    </citation>
    <scope>NUCLEOTIDE SEQUENCE [LARGE SCALE GENOMIC DNA]</scope>
    <source>
        <strain evidence="2">HTHZ2018</strain>
        <tissue evidence="2">Muscle</tissue>
    </source>
</reference>
<dbReference type="Pfam" id="PF13966">
    <property type="entry name" value="zf-RVT"/>
    <property type="match status" value="1"/>
</dbReference>
<dbReference type="Proteomes" id="UP000324091">
    <property type="component" value="Chromosome 15"/>
</dbReference>
<protein>
    <recommendedName>
        <fullName evidence="1">Reverse transcriptase zinc-binding domain-containing protein</fullName>
    </recommendedName>
</protein>
<evidence type="ECO:0000259" key="1">
    <source>
        <dbReference type="Pfam" id="PF13966"/>
    </source>
</evidence>
<proteinExistence type="predicted"/>
<accession>A0A5C6P5K4</accession>
<gene>
    <name evidence="2" type="ORF">D4764_15G0008310</name>
</gene>
<keyword evidence="3" id="KW-1185">Reference proteome</keyword>
<dbReference type="AlphaFoldDB" id="A0A5C6P5K4"/>
<dbReference type="EMBL" id="RHFK02000007">
    <property type="protein sequence ID" value="TWW73437.1"/>
    <property type="molecule type" value="Genomic_DNA"/>
</dbReference>
<name>A0A5C6P5K4_9TELE</name>
<evidence type="ECO:0000313" key="2">
    <source>
        <dbReference type="EMBL" id="TWW73437.1"/>
    </source>
</evidence>
<sequence>MCEAGVFTLRQLVNVCGPRLDNATALARHTGVRSVRVLNQMLGGWRHQLAASELELVSEFCKGRKPTNHNDPFPEMRLTPVLWDVPGLQPLLRNVQPVDLSSSAGKLMYRTLVKVLNQRSLAGRVDTKWRTQLALTETQRPEWRALYKPPLMWRGGDLQWRILHGAIAVNGFLSHINPNISAECPFCDHRETVFHYFSECDRLSVLFLLLNQIFSLLGETYSQTIFILGFRYHKRRKAKCQLLNFFIGQAKLAIYVSRRNKIGGSLDCDLQTIFARMVKARIKMDFNFYRPTNSIEEFKSTWCLNDGLCLVEEEELVFGSLLN</sequence>